<dbReference type="OrthoDB" id="5235700at2759"/>
<proteinExistence type="predicted"/>
<name>A0A162J9Y5_9HYPO</name>
<evidence type="ECO:0000313" key="3">
    <source>
        <dbReference type="EMBL" id="OAA65842.1"/>
    </source>
</evidence>
<feature type="compositionally biased region" description="Basic and acidic residues" evidence="1">
    <location>
        <begin position="70"/>
        <end position="79"/>
    </location>
</feature>
<dbReference type="Proteomes" id="UP000076874">
    <property type="component" value="Unassembled WGS sequence"/>
</dbReference>
<organism evidence="3 4">
    <name type="scientific">Niveomyces insectorum RCEF 264</name>
    <dbReference type="NCBI Taxonomy" id="1081102"/>
    <lineage>
        <taxon>Eukaryota</taxon>
        <taxon>Fungi</taxon>
        <taxon>Dikarya</taxon>
        <taxon>Ascomycota</taxon>
        <taxon>Pezizomycotina</taxon>
        <taxon>Sordariomycetes</taxon>
        <taxon>Hypocreomycetidae</taxon>
        <taxon>Hypocreales</taxon>
        <taxon>Cordycipitaceae</taxon>
        <taxon>Niveomyces</taxon>
    </lineage>
</organism>
<feature type="compositionally biased region" description="Low complexity" evidence="1">
    <location>
        <begin position="280"/>
        <end position="310"/>
    </location>
</feature>
<dbReference type="AlphaFoldDB" id="A0A162J9Y5"/>
<comment type="caution">
    <text evidence="3">The sequence shown here is derived from an EMBL/GenBank/DDBJ whole genome shotgun (WGS) entry which is preliminary data.</text>
</comment>
<feature type="transmembrane region" description="Helical" evidence="2">
    <location>
        <begin position="32"/>
        <end position="58"/>
    </location>
</feature>
<reference evidence="3 4" key="1">
    <citation type="journal article" date="2016" name="Genome Biol. Evol.">
        <title>Divergent and convergent evolution of fungal pathogenicity.</title>
        <authorList>
            <person name="Shang Y."/>
            <person name="Xiao G."/>
            <person name="Zheng P."/>
            <person name="Cen K."/>
            <person name="Zhan S."/>
            <person name="Wang C."/>
        </authorList>
    </citation>
    <scope>NUCLEOTIDE SEQUENCE [LARGE SCALE GENOMIC DNA]</scope>
    <source>
        <strain evidence="3 4">RCEF 264</strain>
    </source>
</reference>
<protein>
    <submittedName>
        <fullName evidence="3">Uncharacterized protein</fullName>
    </submittedName>
</protein>
<feature type="compositionally biased region" description="Basic and acidic residues" evidence="1">
    <location>
        <begin position="162"/>
        <end position="178"/>
    </location>
</feature>
<evidence type="ECO:0000256" key="1">
    <source>
        <dbReference type="SAM" id="MobiDB-lite"/>
    </source>
</evidence>
<keyword evidence="2" id="KW-1133">Transmembrane helix</keyword>
<accession>A0A162J9Y5</accession>
<keyword evidence="4" id="KW-1185">Reference proteome</keyword>
<dbReference type="EMBL" id="AZHD01000003">
    <property type="protein sequence ID" value="OAA65842.1"/>
    <property type="molecule type" value="Genomic_DNA"/>
</dbReference>
<feature type="compositionally biased region" description="Low complexity" evidence="1">
    <location>
        <begin position="190"/>
        <end position="202"/>
    </location>
</feature>
<gene>
    <name evidence="3" type="ORF">SPI_02629</name>
</gene>
<keyword evidence="2" id="KW-0812">Transmembrane</keyword>
<evidence type="ECO:0000313" key="4">
    <source>
        <dbReference type="Proteomes" id="UP000076874"/>
    </source>
</evidence>
<sequence>MPVVIPAAQPPDSTAVSSAPEKQQGALTAHPYYYWLLLAAAVVGIANLGLVAISPSFANRAGFLRKREKATTTDQKLDFSDPDEQDQNQKTYSDPTAADPSPFSVRLATAAAHGTLSRGVSSRSSGSHNNNHNNSDNDGDGDDTIAMPDDEARRSARGSAADTHDGHRHNEMPKKRGVVDAGAASPQPASSSISSSSSSSSSTTLLLAVGPGTAPDRPSLAGPAHVAFMHQPNPDYTTDTAPVDAAHGSFSSSSAASLGAAAPQHSDAGATPRTSLPVFSSPGASSAASSETTVTTQSCDSSASPYAFSYPPAPGPGLPSSPLAAAEEDDEDGTAAEAATAAVVPPFDAAEIARGVGIRGDVISLLDDDGAVWRRHTRVYGGGVCLACLEAESRGGGRGSYGDSVPLEERLF</sequence>
<feature type="region of interest" description="Disordered" evidence="1">
    <location>
        <begin position="70"/>
        <end position="334"/>
    </location>
</feature>
<keyword evidence="2" id="KW-0472">Membrane</keyword>
<feature type="compositionally biased region" description="Low complexity" evidence="1">
    <location>
        <begin position="117"/>
        <end position="136"/>
    </location>
</feature>
<evidence type="ECO:0000256" key="2">
    <source>
        <dbReference type="SAM" id="Phobius"/>
    </source>
</evidence>
<feature type="compositionally biased region" description="Low complexity" evidence="1">
    <location>
        <begin position="245"/>
        <end position="266"/>
    </location>
</feature>